<feature type="chain" id="PRO_5037273650" evidence="1">
    <location>
        <begin position="27"/>
        <end position="247"/>
    </location>
</feature>
<comment type="caution">
    <text evidence="2">The sequence shown here is derived from an EMBL/GenBank/DDBJ whole genome shotgun (WGS) entry which is preliminary data.</text>
</comment>
<evidence type="ECO:0000256" key="1">
    <source>
        <dbReference type="SAM" id="SignalP"/>
    </source>
</evidence>
<accession>A0A926P555</accession>
<feature type="signal peptide" evidence="1">
    <location>
        <begin position="1"/>
        <end position="26"/>
    </location>
</feature>
<protein>
    <submittedName>
        <fullName evidence="2">DUF2259 domain-containing protein</fullName>
    </submittedName>
</protein>
<evidence type="ECO:0000313" key="2">
    <source>
        <dbReference type="EMBL" id="MBD1548006.1"/>
    </source>
</evidence>
<gene>
    <name evidence="2" type="ORF">HK439_17195</name>
</gene>
<dbReference type="Pfam" id="PF10016">
    <property type="entry name" value="DUF2259"/>
    <property type="match status" value="1"/>
</dbReference>
<dbReference type="Proteomes" id="UP000598467">
    <property type="component" value="Unassembled WGS sequence"/>
</dbReference>
<evidence type="ECO:0000313" key="3">
    <source>
        <dbReference type="Proteomes" id="UP000598467"/>
    </source>
</evidence>
<dbReference type="AlphaFoldDB" id="A0A926P555"/>
<proteinExistence type="predicted"/>
<organism evidence="2 3">
    <name type="scientific">Roseibium aggregatum</name>
    <dbReference type="NCBI Taxonomy" id="187304"/>
    <lineage>
        <taxon>Bacteria</taxon>
        <taxon>Pseudomonadati</taxon>
        <taxon>Pseudomonadota</taxon>
        <taxon>Alphaproteobacteria</taxon>
        <taxon>Hyphomicrobiales</taxon>
        <taxon>Stappiaceae</taxon>
        <taxon>Roseibium</taxon>
    </lineage>
</organism>
<sequence length="247" mass="26984">MRIFSRACAAVSGTLLAAILVSSVHAGDFADLSIIGFSKDGRRFAFEQYGIQDGSGFPYSEVFVIDVQKDSWVKPSPFKFVEKDVPEGADPDVMLDDTRHVAIQAASDSGLLDGIDYSGQTVGDNPVTEVSADPHLMVVNPRKVVPAFDDPMEFSIEEYPLASDKCAGYGAQTRGFRLTMLYQGMARVLNDDNDLPESRGCPLSYRIERVITRYPDAGPPVFAALILMQTHGFEGPDGRYLAITGRF</sequence>
<keyword evidence="1" id="KW-0732">Signal</keyword>
<reference evidence="2" key="1">
    <citation type="submission" date="2020-05" db="EMBL/GenBank/DDBJ databases">
        <title>Identification of trans-AT polyketide cluster in two marine bacteria, producers of a novel glutaramide-containing polyketide sesbanimide D and analogs.</title>
        <authorList>
            <person name="Kacar D."/>
            <person name="Rodriguez P."/>
            <person name="Canedo L."/>
            <person name="Gonzalez E."/>
            <person name="Galan B."/>
            <person name="De La Calle F."/>
            <person name="Garcia J.L."/>
        </authorList>
    </citation>
    <scope>NUCLEOTIDE SEQUENCE</scope>
    <source>
        <strain evidence="2">PHM038</strain>
    </source>
</reference>
<dbReference type="RefSeq" id="WP_190292743.1">
    <property type="nucleotide sequence ID" value="NZ_JABFCZ010000019.1"/>
</dbReference>
<name>A0A926P555_9HYPH</name>
<dbReference type="EMBL" id="JABFCZ010000019">
    <property type="protein sequence ID" value="MBD1548006.1"/>
    <property type="molecule type" value="Genomic_DNA"/>
</dbReference>
<dbReference type="InterPro" id="IPR018725">
    <property type="entry name" value="DUF2259_secreted"/>
</dbReference>